<protein>
    <submittedName>
        <fullName evidence="9">PilT protein-like protein</fullName>
    </submittedName>
</protein>
<evidence type="ECO:0000256" key="1">
    <source>
        <dbReference type="ARBA" id="ARBA00001946"/>
    </source>
</evidence>
<evidence type="ECO:0000256" key="4">
    <source>
        <dbReference type="ARBA" id="ARBA00022723"/>
    </source>
</evidence>
<evidence type="ECO:0000256" key="5">
    <source>
        <dbReference type="ARBA" id="ARBA00022801"/>
    </source>
</evidence>
<evidence type="ECO:0000256" key="6">
    <source>
        <dbReference type="ARBA" id="ARBA00022842"/>
    </source>
</evidence>
<gene>
    <name evidence="9" type="ordered locus">Hhal_0795</name>
</gene>
<reference evidence="9 10" key="2">
    <citation type="journal article" date="2013" name="Stand. Genomic Sci.">
        <title>Complete genome sequence of Halorhodospira halophila SL1.</title>
        <authorList>
            <person name="Challacombe J.F."/>
            <person name="Majid S."/>
            <person name="Deole R."/>
            <person name="Brettin T.S."/>
            <person name="Bruce D."/>
            <person name="Delano S.F."/>
            <person name="Detter J.C."/>
            <person name="Gleasner C.D."/>
            <person name="Han C.S."/>
            <person name="Misra M."/>
            <person name="Reitenga K.G."/>
            <person name="Mikhailova N."/>
            <person name="Woyke T."/>
            <person name="Pitluck S."/>
            <person name="Nolan M."/>
            <person name="Land M.L."/>
            <person name="Saunders E."/>
            <person name="Tapia R."/>
            <person name="Lapidus A."/>
            <person name="Ivanova N."/>
            <person name="Hoff W.D."/>
        </authorList>
    </citation>
    <scope>NUCLEOTIDE SEQUENCE [LARGE SCALE GENOMIC DNA]</scope>
    <source>
        <strain evidence="10">DSM 244 / SL1</strain>
    </source>
</reference>
<feature type="domain" description="PIN" evidence="8">
    <location>
        <begin position="3"/>
        <end position="86"/>
    </location>
</feature>
<dbReference type="SUPFAM" id="SSF88723">
    <property type="entry name" value="PIN domain-like"/>
    <property type="match status" value="1"/>
</dbReference>
<evidence type="ECO:0000256" key="2">
    <source>
        <dbReference type="ARBA" id="ARBA00022649"/>
    </source>
</evidence>
<accession>A1WV59</accession>
<dbReference type="EMBL" id="CP000544">
    <property type="protein sequence ID" value="ABM61571.1"/>
    <property type="molecule type" value="Genomic_DNA"/>
</dbReference>
<keyword evidence="2" id="KW-1277">Toxin-antitoxin system</keyword>
<keyword evidence="6" id="KW-0460">Magnesium</keyword>
<keyword evidence="4" id="KW-0479">Metal-binding</keyword>
<evidence type="ECO:0000256" key="3">
    <source>
        <dbReference type="ARBA" id="ARBA00022722"/>
    </source>
</evidence>
<sequence length="95" mass="10230">MAGELRYGAAKEGAARLSQQMGAVLRALTILSLERPIEAEYAAIRCDVERAGTPTGANDLWIAAHARAQDLVVVTANKPEFDRVPGLVVEDWSIP</sequence>
<comment type="cofactor">
    <cofactor evidence="1">
        <name>Mg(2+)</name>
        <dbReference type="ChEBI" id="CHEBI:18420"/>
    </cofactor>
</comment>
<dbReference type="eggNOG" id="COG1487">
    <property type="taxonomic scope" value="Bacteria"/>
</dbReference>
<dbReference type="Pfam" id="PF01850">
    <property type="entry name" value="PIN"/>
    <property type="match status" value="1"/>
</dbReference>
<dbReference type="InterPro" id="IPR029060">
    <property type="entry name" value="PIN-like_dom_sf"/>
</dbReference>
<dbReference type="AlphaFoldDB" id="A1WV59"/>
<reference evidence="10" key="1">
    <citation type="submission" date="2006-12" db="EMBL/GenBank/DDBJ databases">
        <title>Complete sequence of Halorhodospira halophila SL1.</title>
        <authorList>
            <consortium name="US DOE Joint Genome Institute"/>
            <person name="Copeland A."/>
            <person name="Lucas S."/>
            <person name="Lapidus A."/>
            <person name="Barry K."/>
            <person name="Detter J.C."/>
            <person name="Glavina del Rio T."/>
            <person name="Hammon N."/>
            <person name="Israni S."/>
            <person name="Dalin E."/>
            <person name="Tice H."/>
            <person name="Pitluck S."/>
            <person name="Saunders E."/>
            <person name="Brettin T."/>
            <person name="Bruce D."/>
            <person name="Han C."/>
            <person name="Tapia R."/>
            <person name="Schmutz J."/>
            <person name="Larimer F."/>
            <person name="Land M."/>
            <person name="Hauser L."/>
            <person name="Kyrpides N."/>
            <person name="Mikhailova N."/>
            <person name="Hoff W."/>
            <person name="Richardson P."/>
        </authorList>
    </citation>
    <scope>NUCLEOTIDE SEQUENCE [LARGE SCALE GENOMIC DNA]</scope>
    <source>
        <strain evidence="10">DSM 244 / SL1</strain>
    </source>
</reference>
<dbReference type="GO" id="GO:0046872">
    <property type="term" value="F:metal ion binding"/>
    <property type="evidence" value="ECO:0007669"/>
    <property type="project" value="UniProtKB-KW"/>
</dbReference>
<organism evidence="9 10">
    <name type="scientific">Halorhodospira halophila (strain DSM 244 / SL1)</name>
    <name type="common">Ectothiorhodospira halophila (strain DSM 244 / SL1)</name>
    <dbReference type="NCBI Taxonomy" id="349124"/>
    <lineage>
        <taxon>Bacteria</taxon>
        <taxon>Pseudomonadati</taxon>
        <taxon>Pseudomonadota</taxon>
        <taxon>Gammaproteobacteria</taxon>
        <taxon>Chromatiales</taxon>
        <taxon>Ectothiorhodospiraceae</taxon>
        <taxon>Halorhodospira</taxon>
    </lineage>
</organism>
<dbReference type="InterPro" id="IPR002716">
    <property type="entry name" value="PIN_dom"/>
</dbReference>
<comment type="similarity">
    <text evidence="7">Belongs to the PINc/VapC protein family.</text>
</comment>
<proteinExistence type="inferred from homology"/>
<dbReference type="HOGENOM" id="CLU_118482_5_3_6"/>
<keyword evidence="10" id="KW-1185">Reference proteome</keyword>
<dbReference type="Gene3D" id="3.40.50.1010">
    <property type="entry name" value="5'-nuclease"/>
    <property type="match status" value="1"/>
</dbReference>
<evidence type="ECO:0000256" key="7">
    <source>
        <dbReference type="ARBA" id="ARBA00038093"/>
    </source>
</evidence>
<dbReference type="PANTHER" id="PTHR33653">
    <property type="entry name" value="RIBONUCLEASE VAPC2"/>
    <property type="match status" value="1"/>
</dbReference>
<dbReference type="GO" id="GO:0016787">
    <property type="term" value="F:hydrolase activity"/>
    <property type="evidence" value="ECO:0007669"/>
    <property type="project" value="UniProtKB-KW"/>
</dbReference>
<dbReference type="KEGG" id="hha:Hhal_0795"/>
<dbReference type="RefSeq" id="WP_011813594.1">
    <property type="nucleotide sequence ID" value="NC_008789.1"/>
</dbReference>
<dbReference type="PANTHER" id="PTHR33653:SF1">
    <property type="entry name" value="RIBONUCLEASE VAPC2"/>
    <property type="match status" value="1"/>
</dbReference>
<keyword evidence="3" id="KW-0540">Nuclease</keyword>
<dbReference type="STRING" id="349124.Hhal_0795"/>
<name>A1WV59_HALHL</name>
<keyword evidence="5" id="KW-0378">Hydrolase</keyword>
<evidence type="ECO:0000259" key="8">
    <source>
        <dbReference type="Pfam" id="PF01850"/>
    </source>
</evidence>
<dbReference type="Proteomes" id="UP000000647">
    <property type="component" value="Chromosome"/>
</dbReference>
<evidence type="ECO:0000313" key="9">
    <source>
        <dbReference type="EMBL" id="ABM61571.1"/>
    </source>
</evidence>
<dbReference type="InterPro" id="IPR050556">
    <property type="entry name" value="Type_II_TA_system_RNase"/>
</dbReference>
<dbReference type="GO" id="GO:0004518">
    <property type="term" value="F:nuclease activity"/>
    <property type="evidence" value="ECO:0007669"/>
    <property type="project" value="UniProtKB-KW"/>
</dbReference>
<evidence type="ECO:0000313" key="10">
    <source>
        <dbReference type="Proteomes" id="UP000000647"/>
    </source>
</evidence>